<feature type="region of interest" description="Disordered" evidence="1">
    <location>
        <begin position="265"/>
        <end position="401"/>
    </location>
</feature>
<organism evidence="3 4">
    <name type="scientific">Anabas testudineus</name>
    <name type="common">Climbing perch</name>
    <name type="synonym">Anthias testudineus</name>
    <dbReference type="NCBI Taxonomy" id="64144"/>
    <lineage>
        <taxon>Eukaryota</taxon>
        <taxon>Metazoa</taxon>
        <taxon>Chordata</taxon>
        <taxon>Craniata</taxon>
        <taxon>Vertebrata</taxon>
        <taxon>Euteleostomi</taxon>
        <taxon>Actinopterygii</taxon>
        <taxon>Neopterygii</taxon>
        <taxon>Teleostei</taxon>
        <taxon>Neoteleostei</taxon>
        <taxon>Acanthomorphata</taxon>
        <taxon>Anabantaria</taxon>
        <taxon>Anabantiformes</taxon>
        <taxon>Anabantoidei</taxon>
        <taxon>Anabantidae</taxon>
        <taxon>Anabas</taxon>
    </lineage>
</organism>
<dbReference type="OrthoDB" id="2151530at2759"/>
<dbReference type="CTD" id="133349490"/>
<feature type="compositionally biased region" description="Polar residues" evidence="1">
    <location>
        <begin position="508"/>
        <end position="520"/>
    </location>
</feature>
<evidence type="ECO:0000259" key="2">
    <source>
        <dbReference type="Pfam" id="PF15391"/>
    </source>
</evidence>
<protein>
    <recommendedName>
        <fullName evidence="2">DUF4614 domain-containing protein</fullName>
    </recommendedName>
</protein>
<feature type="compositionally biased region" description="Polar residues" evidence="1">
    <location>
        <begin position="119"/>
        <end position="132"/>
    </location>
</feature>
<feature type="compositionally biased region" description="Low complexity" evidence="1">
    <location>
        <begin position="370"/>
        <end position="386"/>
    </location>
</feature>
<name>A0A3Q1HVU1_ANATE</name>
<feature type="compositionally biased region" description="Polar residues" evidence="1">
    <location>
        <begin position="140"/>
        <end position="151"/>
    </location>
</feature>
<reference evidence="3" key="1">
    <citation type="submission" date="2021-04" db="EMBL/GenBank/DDBJ databases">
        <authorList>
            <consortium name="Wellcome Sanger Institute Data Sharing"/>
        </authorList>
    </citation>
    <scope>NUCLEOTIDE SEQUENCE [LARGE SCALE GENOMIC DNA]</scope>
</reference>
<proteinExistence type="predicted"/>
<dbReference type="GeneTree" id="ENSGT00390000002505"/>
<dbReference type="PANTHER" id="PTHR22409:SF2">
    <property type="entry name" value="CHROMOSOME 19 OPEN READING FRAME 44"/>
    <property type="match status" value="1"/>
</dbReference>
<feature type="region of interest" description="Disordered" evidence="1">
    <location>
        <begin position="1"/>
        <end position="247"/>
    </location>
</feature>
<evidence type="ECO:0000313" key="4">
    <source>
        <dbReference type="Proteomes" id="UP000265040"/>
    </source>
</evidence>
<accession>A0A3Q1HVU1</accession>
<dbReference type="Pfam" id="PF15391">
    <property type="entry name" value="DUF4614"/>
    <property type="match status" value="1"/>
</dbReference>
<feature type="domain" description="DUF4614" evidence="2">
    <location>
        <begin position="540"/>
        <end position="713"/>
    </location>
</feature>
<feature type="region of interest" description="Disordered" evidence="1">
    <location>
        <begin position="446"/>
        <end position="606"/>
    </location>
</feature>
<feature type="compositionally biased region" description="Basic and acidic residues" evidence="1">
    <location>
        <begin position="87"/>
        <end position="98"/>
    </location>
</feature>
<sequence length="736" mass="79854">MWKRGGQSSALDRAQALLSAKRTSRGVGQSTHGSAAKTKGTVDGSINSRPAAQNTHTLLSDLSDLSSLSSAPEHGAVTAGSAAPQKTQERNENSKDLRPQSSLGGAGSRFLKKAPPPVTISSQSPVSKSHMQQMPEPRYVSSSQRGSQTAALSRLAQIESRFRSRKQSQEQARQAPKAAHNLNSDLGFSAPTEAVTQSLEPSVPISAQSSSEQSLKGKRFLKNKAAAAVDSTNTATSGSPKGPDAGVMSWSRAAAAAAAAAVPLVSLDTKSVRATRGLSLESDEEDMRKLLGDSLDSENSFSRPEVSFIKKPDKMLSHKVHSTPPPAAVQPPRSPASPSHRRSPFRFTGQPQAHFSPSALSPSPSPPCVSPTLSGRLSSPRRLGSPQRAVSAMSGPSEVQSLEELFPVQPASEDLHSDISVVSSEDFKVNVMSLDDLIPASVGFTEETPEIQRQEHNLTVAGSSNRHKELPSYKKGEQQQQRQQEEEEEEKEDVLDYHSDFESESRTEQNCSASQVSEQLTGDRDGDGEEPLSEVRDETSDSDVSHGRTEDDYSSTFSHPSRSRVSQTQSISRSRDSRSPESPRSWTSSEQKARRAAARGVLKEAAVQTQPESMAYAWSTGVSASGPALGLTYMTPPSVAAHTLSAERVEALSAHNPAVFVLNEMLKQQLATTRQFIESSRRLHSSLVRSLEPPNYRYTTLEDTREYIRRHRPRTLTMEEALKEVMQEMREYHCAV</sequence>
<feature type="compositionally biased region" description="Polar residues" evidence="1">
    <location>
        <begin position="44"/>
        <end position="57"/>
    </location>
</feature>
<dbReference type="PANTHER" id="PTHR22409">
    <property type="entry name" value="CHROMOSOME 19 OPEN READING FRAME 44"/>
    <property type="match status" value="1"/>
</dbReference>
<feature type="compositionally biased region" description="Polar residues" evidence="1">
    <location>
        <begin position="230"/>
        <end position="239"/>
    </location>
</feature>
<feature type="compositionally biased region" description="Pro residues" evidence="1">
    <location>
        <begin position="323"/>
        <end position="335"/>
    </location>
</feature>
<dbReference type="InParanoid" id="A0A3Q1HVU1"/>
<reference evidence="3" key="3">
    <citation type="submission" date="2025-09" db="UniProtKB">
        <authorList>
            <consortium name="Ensembl"/>
        </authorList>
    </citation>
    <scope>IDENTIFICATION</scope>
</reference>
<keyword evidence="4" id="KW-1185">Reference proteome</keyword>
<dbReference type="OMA" id="FKINVMT"/>
<feature type="compositionally biased region" description="Low complexity" evidence="1">
    <location>
        <begin position="58"/>
        <end position="70"/>
    </location>
</feature>
<dbReference type="AlphaFoldDB" id="A0A3Q1HVU1"/>
<dbReference type="GeneID" id="113151491"/>
<dbReference type="InterPro" id="IPR040120">
    <property type="entry name" value="C19orf44-like"/>
</dbReference>
<feature type="compositionally biased region" description="Basic and acidic residues" evidence="1">
    <location>
        <begin position="533"/>
        <end position="551"/>
    </location>
</feature>
<feature type="compositionally biased region" description="Polar residues" evidence="1">
    <location>
        <begin position="194"/>
        <end position="214"/>
    </location>
</feature>
<evidence type="ECO:0000313" key="3">
    <source>
        <dbReference type="Ensembl" id="ENSATEP00000011955.1"/>
    </source>
</evidence>
<feature type="compositionally biased region" description="Polar residues" evidence="1">
    <location>
        <begin position="554"/>
        <end position="569"/>
    </location>
</feature>
<evidence type="ECO:0000256" key="1">
    <source>
        <dbReference type="SAM" id="MobiDB-lite"/>
    </source>
</evidence>
<feature type="compositionally biased region" description="Basic and acidic residues" evidence="1">
    <location>
        <begin position="494"/>
        <end position="507"/>
    </location>
</feature>
<dbReference type="InterPro" id="IPR027884">
    <property type="entry name" value="DUF4614"/>
</dbReference>
<dbReference type="Proteomes" id="UP000265040">
    <property type="component" value="Chromosome 4"/>
</dbReference>
<feature type="compositionally biased region" description="Polar residues" evidence="1">
    <location>
        <begin position="1"/>
        <end position="10"/>
    </location>
</feature>
<feature type="compositionally biased region" description="Basic and acidic residues" evidence="1">
    <location>
        <begin position="466"/>
        <end position="477"/>
    </location>
</feature>
<dbReference type="Ensembl" id="ENSATET00000012151.3">
    <property type="protein sequence ID" value="ENSATEP00000011955.1"/>
    <property type="gene ID" value="ENSATEG00000008361.3"/>
</dbReference>
<reference evidence="3" key="2">
    <citation type="submission" date="2025-08" db="UniProtKB">
        <authorList>
            <consortium name="Ensembl"/>
        </authorList>
    </citation>
    <scope>IDENTIFICATION</scope>
</reference>
<dbReference type="RefSeq" id="XP_026200190.1">
    <property type="nucleotide sequence ID" value="XM_026344405.1"/>
</dbReference>